<keyword evidence="1" id="KW-0732">Signal</keyword>
<evidence type="ECO:0000256" key="1">
    <source>
        <dbReference type="SAM" id="SignalP"/>
    </source>
</evidence>
<comment type="caution">
    <text evidence="2">The sequence shown here is derived from an EMBL/GenBank/DDBJ whole genome shotgun (WGS) entry which is preliminary data.</text>
</comment>
<proteinExistence type="predicted"/>
<dbReference type="Proteomes" id="UP000531594">
    <property type="component" value="Unassembled WGS sequence"/>
</dbReference>
<name>A0A7X0HMX0_9BACI</name>
<evidence type="ECO:0000313" key="3">
    <source>
        <dbReference type="Proteomes" id="UP000531594"/>
    </source>
</evidence>
<keyword evidence="3" id="KW-1185">Reference proteome</keyword>
<gene>
    <name evidence="2" type="ORF">HNR53_000307</name>
</gene>
<sequence>MKNMFYAGTLFMILMMLSACQKDIPEPETKKFVILQEAAVQASGLTIESNDSFVVKHQVRGSDVYFECMVKGTSFRNGGAKIILYIDGKRTKEVNNAAFIVKGLNKGMHKIKLELKAANQQTALAEKVMDIEIK</sequence>
<dbReference type="EMBL" id="JACHGK010000001">
    <property type="protein sequence ID" value="MBB6443719.1"/>
    <property type="molecule type" value="Genomic_DNA"/>
</dbReference>
<feature type="signal peptide" evidence="1">
    <location>
        <begin position="1"/>
        <end position="21"/>
    </location>
</feature>
<organism evidence="2 3">
    <name type="scientific">Bacillus benzoevorans</name>
    <dbReference type="NCBI Taxonomy" id="1456"/>
    <lineage>
        <taxon>Bacteria</taxon>
        <taxon>Bacillati</taxon>
        <taxon>Bacillota</taxon>
        <taxon>Bacilli</taxon>
        <taxon>Bacillales</taxon>
        <taxon>Bacillaceae</taxon>
        <taxon>Bacillus</taxon>
    </lineage>
</organism>
<reference evidence="2 3" key="1">
    <citation type="submission" date="2020-08" db="EMBL/GenBank/DDBJ databases">
        <title>Genomic Encyclopedia of Type Strains, Phase IV (KMG-IV): sequencing the most valuable type-strain genomes for metagenomic binning, comparative biology and taxonomic classification.</title>
        <authorList>
            <person name="Goeker M."/>
        </authorList>
    </citation>
    <scope>NUCLEOTIDE SEQUENCE [LARGE SCALE GENOMIC DNA]</scope>
    <source>
        <strain evidence="2 3">DSM 5391</strain>
    </source>
</reference>
<dbReference type="PROSITE" id="PS51257">
    <property type="entry name" value="PROKAR_LIPOPROTEIN"/>
    <property type="match status" value="1"/>
</dbReference>
<evidence type="ECO:0008006" key="4">
    <source>
        <dbReference type="Google" id="ProtNLM"/>
    </source>
</evidence>
<feature type="chain" id="PRO_5039584030" description="Lipoprotein" evidence="1">
    <location>
        <begin position="22"/>
        <end position="134"/>
    </location>
</feature>
<protein>
    <recommendedName>
        <fullName evidence="4">Lipoprotein</fullName>
    </recommendedName>
</protein>
<dbReference type="RefSeq" id="WP_246439187.1">
    <property type="nucleotide sequence ID" value="NZ_JACHGK010000001.1"/>
</dbReference>
<evidence type="ECO:0000313" key="2">
    <source>
        <dbReference type="EMBL" id="MBB6443719.1"/>
    </source>
</evidence>
<accession>A0A7X0HMX0</accession>
<dbReference type="AlphaFoldDB" id="A0A7X0HMX0"/>